<proteinExistence type="predicted"/>
<keyword evidence="3" id="KW-1185">Reference proteome</keyword>
<dbReference type="PANTHER" id="PTHR46821">
    <property type="entry name" value="OS07G0586332 PROTEIN"/>
    <property type="match status" value="1"/>
</dbReference>
<dbReference type="AlphaFoldDB" id="A0AAV5EDU8"/>
<evidence type="ECO:0000313" key="2">
    <source>
        <dbReference type="EMBL" id="GJN20371.1"/>
    </source>
</evidence>
<dbReference type="PANTHER" id="PTHR46821:SF10">
    <property type="entry name" value="PROTEIN KINASE DOMAIN-CONTAINING PROTEIN"/>
    <property type="match status" value="1"/>
</dbReference>
<protein>
    <submittedName>
        <fullName evidence="2">Uncharacterized protein</fullName>
    </submittedName>
</protein>
<dbReference type="Proteomes" id="UP001054889">
    <property type="component" value="Unassembled WGS sequence"/>
</dbReference>
<organism evidence="2 3">
    <name type="scientific">Eleusine coracana subsp. coracana</name>
    <dbReference type="NCBI Taxonomy" id="191504"/>
    <lineage>
        <taxon>Eukaryota</taxon>
        <taxon>Viridiplantae</taxon>
        <taxon>Streptophyta</taxon>
        <taxon>Embryophyta</taxon>
        <taxon>Tracheophyta</taxon>
        <taxon>Spermatophyta</taxon>
        <taxon>Magnoliopsida</taxon>
        <taxon>Liliopsida</taxon>
        <taxon>Poales</taxon>
        <taxon>Poaceae</taxon>
        <taxon>PACMAD clade</taxon>
        <taxon>Chloridoideae</taxon>
        <taxon>Cynodonteae</taxon>
        <taxon>Eleusininae</taxon>
        <taxon>Eleusine</taxon>
    </lineage>
</organism>
<accession>A0AAV5EDU8</accession>
<evidence type="ECO:0000256" key="1">
    <source>
        <dbReference type="SAM" id="MobiDB-lite"/>
    </source>
</evidence>
<feature type="region of interest" description="Disordered" evidence="1">
    <location>
        <begin position="76"/>
        <end position="96"/>
    </location>
</feature>
<dbReference type="Gene3D" id="1.10.510.10">
    <property type="entry name" value="Transferase(Phosphotransferase) domain 1"/>
    <property type="match status" value="1"/>
</dbReference>
<sequence>MSELEKASLISWAKHLARSSRLLDLVDPTMRDVNRDEALLCITVVLLCIQRSPAPRPSSEEVLGMLSCEGELPQLPLEFSPSPPGGFPLKSRKKVR</sequence>
<reference evidence="2" key="1">
    <citation type="journal article" date="2018" name="DNA Res.">
        <title>Multiple hybrid de novo genome assembly of finger millet, an orphan allotetraploid crop.</title>
        <authorList>
            <person name="Hatakeyama M."/>
            <person name="Aluri S."/>
            <person name="Balachadran M.T."/>
            <person name="Sivarajan S.R."/>
            <person name="Patrignani A."/>
            <person name="Gruter S."/>
            <person name="Poveda L."/>
            <person name="Shimizu-Inatsugi R."/>
            <person name="Baeten J."/>
            <person name="Francoijs K.J."/>
            <person name="Nataraja K.N."/>
            <person name="Reddy Y.A.N."/>
            <person name="Phadnis S."/>
            <person name="Ravikumar R.L."/>
            <person name="Schlapbach R."/>
            <person name="Sreeman S.M."/>
            <person name="Shimizu K.K."/>
        </authorList>
    </citation>
    <scope>NUCLEOTIDE SEQUENCE</scope>
</reference>
<gene>
    <name evidence="2" type="primary">gb07741</name>
    <name evidence="2" type="ORF">PR202_gb07741</name>
</gene>
<evidence type="ECO:0000313" key="3">
    <source>
        <dbReference type="Proteomes" id="UP001054889"/>
    </source>
</evidence>
<dbReference type="InterPro" id="IPR044576">
    <property type="entry name" value="At4g25390-like"/>
</dbReference>
<reference evidence="2" key="2">
    <citation type="submission" date="2021-12" db="EMBL/GenBank/DDBJ databases">
        <title>Resequencing data analysis of finger millet.</title>
        <authorList>
            <person name="Hatakeyama M."/>
            <person name="Aluri S."/>
            <person name="Balachadran M.T."/>
            <person name="Sivarajan S.R."/>
            <person name="Poveda L."/>
            <person name="Shimizu-Inatsugi R."/>
            <person name="Schlapbach R."/>
            <person name="Sreeman S.M."/>
            <person name="Shimizu K.K."/>
        </authorList>
    </citation>
    <scope>NUCLEOTIDE SEQUENCE</scope>
</reference>
<comment type="caution">
    <text evidence="2">The sequence shown here is derived from an EMBL/GenBank/DDBJ whole genome shotgun (WGS) entry which is preliminary data.</text>
</comment>
<dbReference type="EMBL" id="BQKI01000074">
    <property type="protein sequence ID" value="GJN20371.1"/>
    <property type="molecule type" value="Genomic_DNA"/>
</dbReference>
<name>A0AAV5EDU8_ELECO</name>